<dbReference type="Gene3D" id="3.60.15.10">
    <property type="entry name" value="Ribonuclease Z/Hydroxyacylglutathione hydrolase-like"/>
    <property type="match status" value="1"/>
</dbReference>
<sequence>MSTLRFLGATDTVTGSRYLVESEGQRVLIDCGLFQGFKQLRERNWARFPVDPASIDAVVVTHAHLDHTGYLPALVRDGFRGRIHATHGTTDLSQLVLADSGRLQEEQASYADRHHTSRHSTPKPLYTEDDARAALGRFTSHPFDEDLELGALRVRFLPAGHILGAAQVQVQAEGTVVHFTGDLGRVDDQLMKPPRPFEGADVLVSESTYGDRLHPSDDPESALGDVIRRVCRRGGVVVIPSFAIGRAEALLLHLSRLRASDRIPDVPIYLNSPMAVDASEIYERYPEEHRLTSREFEAMYRVATLVRSVDESKLLNLRGGPAVIISASGMLEGGRVLHHVAAYGDDPRNAIVLTGFQAGGTRGAALLRGERSLRIYGRDIPIRAEVHSLEMLSAHADAAQLVAWMGNAPRPPRAVFLTHGEPTAADSLRVRIRRSLGWTARVPTFGERDSIGTERSAAPNVQPAHAAHRGSASRA</sequence>
<dbReference type="InterPro" id="IPR036866">
    <property type="entry name" value="RibonucZ/Hydroxyglut_hydro"/>
</dbReference>
<dbReference type="InterPro" id="IPR011108">
    <property type="entry name" value="RMMBL"/>
</dbReference>
<dbReference type="PANTHER" id="PTHR11203:SF37">
    <property type="entry name" value="INTEGRATOR COMPLEX SUBUNIT 11"/>
    <property type="match status" value="1"/>
</dbReference>
<feature type="region of interest" description="Disordered" evidence="2">
    <location>
        <begin position="106"/>
        <end position="126"/>
    </location>
</feature>
<dbReference type="RefSeq" id="WP_396640149.1">
    <property type="nucleotide sequence ID" value="NZ_JBIQWL010000002.1"/>
</dbReference>
<dbReference type="CDD" id="cd16295">
    <property type="entry name" value="TTHA0252-CPSF-like_MBL-fold"/>
    <property type="match status" value="1"/>
</dbReference>
<name>A0ABW7Q6C8_9MICO</name>
<evidence type="ECO:0000313" key="5">
    <source>
        <dbReference type="EMBL" id="MFH8250216.1"/>
    </source>
</evidence>
<dbReference type="Gene3D" id="3.40.50.10890">
    <property type="match status" value="1"/>
</dbReference>
<dbReference type="SMART" id="SM00849">
    <property type="entry name" value="Lactamase_B"/>
    <property type="match status" value="1"/>
</dbReference>
<evidence type="ECO:0000256" key="1">
    <source>
        <dbReference type="ARBA" id="ARBA00022801"/>
    </source>
</evidence>
<feature type="region of interest" description="Disordered" evidence="2">
    <location>
        <begin position="447"/>
        <end position="475"/>
    </location>
</feature>
<comment type="caution">
    <text evidence="5">The sequence shown here is derived from an EMBL/GenBank/DDBJ whole genome shotgun (WGS) entry which is preliminary data.</text>
</comment>
<dbReference type="Proteomes" id="UP001610861">
    <property type="component" value="Unassembled WGS sequence"/>
</dbReference>
<dbReference type="InterPro" id="IPR022712">
    <property type="entry name" value="Beta_Casp"/>
</dbReference>
<dbReference type="PANTHER" id="PTHR11203">
    <property type="entry name" value="CLEAVAGE AND POLYADENYLATION SPECIFICITY FACTOR FAMILY MEMBER"/>
    <property type="match status" value="1"/>
</dbReference>
<protein>
    <submittedName>
        <fullName evidence="5">MBL fold metallo-hydrolase</fullName>
    </submittedName>
</protein>
<dbReference type="EMBL" id="JBIQWL010000002">
    <property type="protein sequence ID" value="MFH8250216.1"/>
    <property type="molecule type" value="Genomic_DNA"/>
</dbReference>
<organism evidence="5 6">
    <name type="scientific">Microbacterium alkaliflavum</name>
    <dbReference type="NCBI Taxonomy" id="3248839"/>
    <lineage>
        <taxon>Bacteria</taxon>
        <taxon>Bacillati</taxon>
        <taxon>Actinomycetota</taxon>
        <taxon>Actinomycetes</taxon>
        <taxon>Micrococcales</taxon>
        <taxon>Microbacteriaceae</taxon>
        <taxon>Microbacterium</taxon>
    </lineage>
</organism>
<keyword evidence="1" id="KW-0378">Hydrolase</keyword>
<dbReference type="SUPFAM" id="SSF56281">
    <property type="entry name" value="Metallo-hydrolase/oxidoreductase"/>
    <property type="match status" value="1"/>
</dbReference>
<accession>A0ABW7Q6C8</accession>
<reference evidence="5 6" key="1">
    <citation type="submission" date="2024-09" db="EMBL/GenBank/DDBJ databases">
        <authorList>
            <person name="Pan X."/>
        </authorList>
    </citation>
    <scope>NUCLEOTIDE SEQUENCE [LARGE SCALE GENOMIC DNA]</scope>
    <source>
        <strain evidence="5 6">B2969</strain>
    </source>
</reference>
<dbReference type="Pfam" id="PF10996">
    <property type="entry name" value="Beta-Casp"/>
    <property type="match status" value="1"/>
</dbReference>
<feature type="domain" description="Beta-Casp" evidence="4">
    <location>
        <begin position="247"/>
        <end position="366"/>
    </location>
</feature>
<gene>
    <name evidence="5" type="ORF">ACH3VR_07615</name>
</gene>
<dbReference type="InterPro" id="IPR050698">
    <property type="entry name" value="MBL"/>
</dbReference>
<dbReference type="InterPro" id="IPR001279">
    <property type="entry name" value="Metallo-B-lactamas"/>
</dbReference>
<evidence type="ECO:0000259" key="4">
    <source>
        <dbReference type="SMART" id="SM01027"/>
    </source>
</evidence>
<feature type="domain" description="Metallo-beta-lactamase" evidence="3">
    <location>
        <begin position="14"/>
        <end position="242"/>
    </location>
</feature>
<dbReference type="SMART" id="SM01027">
    <property type="entry name" value="Beta-Casp"/>
    <property type="match status" value="1"/>
</dbReference>
<dbReference type="Pfam" id="PF00753">
    <property type="entry name" value="Lactamase_B"/>
    <property type="match status" value="1"/>
</dbReference>
<evidence type="ECO:0000259" key="3">
    <source>
        <dbReference type="SMART" id="SM00849"/>
    </source>
</evidence>
<evidence type="ECO:0000313" key="6">
    <source>
        <dbReference type="Proteomes" id="UP001610861"/>
    </source>
</evidence>
<dbReference type="Pfam" id="PF07521">
    <property type="entry name" value="RMMBL"/>
    <property type="match status" value="1"/>
</dbReference>
<keyword evidence="6" id="KW-1185">Reference proteome</keyword>
<proteinExistence type="predicted"/>
<evidence type="ECO:0000256" key="2">
    <source>
        <dbReference type="SAM" id="MobiDB-lite"/>
    </source>
</evidence>